<evidence type="ECO:0000313" key="3">
    <source>
        <dbReference type="Proteomes" id="UP000282551"/>
    </source>
</evidence>
<dbReference type="EMBL" id="LR134355">
    <property type="protein sequence ID" value="VEG50116.1"/>
    <property type="molecule type" value="Genomic_DNA"/>
</dbReference>
<comment type="similarity">
    <text evidence="1">Belongs to the arylamine N-acetyltransferase family.</text>
</comment>
<dbReference type="GO" id="GO:0004060">
    <property type="term" value="F:arylamine N-acetyltransferase activity"/>
    <property type="evidence" value="ECO:0007669"/>
    <property type="project" value="UniProtKB-EC"/>
</dbReference>
<keyword evidence="2" id="KW-0012">Acyltransferase</keyword>
<dbReference type="Gene3D" id="3.30.2140.10">
    <property type="entry name" value="Arylamine N-acetyltransferase"/>
    <property type="match status" value="1"/>
</dbReference>
<dbReference type="Proteomes" id="UP000282551">
    <property type="component" value="Chromosome"/>
</dbReference>
<name>A0A448ICD5_MYCCI</name>
<keyword evidence="2" id="KW-0808">Transferase</keyword>
<evidence type="ECO:0000313" key="2">
    <source>
        <dbReference type="EMBL" id="VEG50116.1"/>
    </source>
</evidence>
<organism evidence="2 3">
    <name type="scientific">Mycolicibacterium chitae</name>
    <name type="common">Mycobacterium chitae</name>
    <dbReference type="NCBI Taxonomy" id="1792"/>
    <lineage>
        <taxon>Bacteria</taxon>
        <taxon>Bacillati</taxon>
        <taxon>Actinomycetota</taxon>
        <taxon>Actinomycetes</taxon>
        <taxon>Mycobacteriales</taxon>
        <taxon>Mycobacteriaceae</taxon>
        <taxon>Mycolicibacterium</taxon>
    </lineage>
</organism>
<dbReference type="Gene3D" id="2.40.128.150">
    <property type="entry name" value="Cysteine proteinases"/>
    <property type="match status" value="1"/>
</dbReference>
<reference evidence="2 3" key="1">
    <citation type="submission" date="2018-12" db="EMBL/GenBank/DDBJ databases">
        <authorList>
            <consortium name="Pathogen Informatics"/>
        </authorList>
    </citation>
    <scope>NUCLEOTIDE SEQUENCE [LARGE SCALE GENOMIC DNA]</scope>
    <source>
        <strain evidence="2 3">NCTC10485</strain>
    </source>
</reference>
<proteinExistence type="inferred from homology"/>
<evidence type="ECO:0000256" key="1">
    <source>
        <dbReference type="ARBA" id="ARBA00006547"/>
    </source>
</evidence>
<dbReference type="PANTHER" id="PTHR11786:SF0">
    <property type="entry name" value="ARYLAMINE N-ACETYLTRANSFERASE 4-RELATED"/>
    <property type="match status" value="1"/>
</dbReference>
<dbReference type="Pfam" id="PF00797">
    <property type="entry name" value="Acetyltransf_2"/>
    <property type="match status" value="1"/>
</dbReference>
<dbReference type="InterPro" id="IPR038765">
    <property type="entry name" value="Papain-like_cys_pep_sf"/>
</dbReference>
<dbReference type="SUPFAM" id="SSF54001">
    <property type="entry name" value="Cysteine proteinases"/>
    <property type="match status" value="1"/>
</dbReference>
<keyword evidence="3" id="KW-1185">Reference proteome</keyword>
<protein>
    <submittedName>
        <fullName evidence="2">Arylamine N-acetyltransferase</fullName>
        <ecNumber evidence="2">2.3.1.5</ecNumber>
    </submittedName>
</protein>
<sequence>MVGMVTQTLRSQPALDVAAYLARIGHAGSVEPTLATLHGLVTAHLTHIPFENLDPLMGIPVADLSAEALGAKMVQRARGGYCFEQNGLLAYALEELGYAVESLTARVVWMRPEGLDAPTTPLTHQLLVVRVPGDPRRFLVDVGFGGQTLTAPIEFVPGLVQQTPNEPYRIGVRGDEYFLETLIGDVWQPVYIFADSPRPAIDLQVGSWYVSTHPASIFVVGLTASMIIDGARWNLRGRHLAIHRPGEPGERVRFENASQVLALLMNTYGLDVGGIGDVHQRITEVLDS</sequence>
<dbReference type="OrthoDB" id="7181050at2"/>
<dbReference type="EC" id="2.3.1.5" evidence="2"/>
<dbReference type="AlphaFoldDB" id="A0A448ICD5"/>
<gene>
    <name evidence="2" type="primary">nat</name>
    <name evidence="2" type="ORF">NCTC10485_04433</name>
</gene>
<dbReference type="PANTHER" id="PTHR11786">
    <property type="entry name" value="N-HYDROXYARYLAMINE O-ACETYLTRANSFERASE"/>
    <property type="match status" value="1"/>
</dbReference>
<dbReference type="InterPro" id="IPR001447">
    <property type="entry name" value="Arylamine_N-AcTrfase"/>
</dbReference>
<accession>A0A448ICD5</accession>